<gene>
    <name evidence="1" type="ORF">KJ970_19085</name>
</gene>
<reference evidence="1" key="1">
    <citation type="submission" date="2021-05" db="EMBL/GenBank/DDBJ databases">
        <title>Energy efficiency and biological interactions define the core microbiome of deep oligotrophic groundwater.</title>
        <authorList>
            <person name="Mehrshad M."/>
            <person name="Lopez-Fernandez M."/>
            <person name="Bell E."/>
            <person name="Bernier-Latmani R."/>
            <person name="Bertilsson S."/>
            <person name="Dopson M."/>
        </authorList>
    </citation>
    <scope>NUCLEOTIDE SEQUENCE</scope>
    <source>
        <strain evidence="1">Modern_marine.mb.64</strain>
    </source>
</reference>
<sequence length="148" mass="17512">MKTILSYEKGHLIMAAVRILSHKNQKAPTAGDLVELTDIPVELVTMLLHELSEREILQPIESPFDVRYEIGDYLKLEELQKEDESPKLREEVDKFQEKFRERQEAMEQLFGDPEREKTRQKKLSKLEEELRNFKKEGRAPHPFAEDDY</sequence>
<evidence type="ECO:0000313" key="1">
    <source>
        <dbReference type="EMBL" id="MBU2693025.1"/>
    </source>
</evidence>
<name>A0A948W880_UNCEI</name>
<proteinExistence type="predicted"/>
<dbReference type="AlphaFoldDB" id="A0A948W880"/>
<dbReference type="EMBL" id="JAHJDP010000109">
    <property type="protein sequence ID" value="MBU2693025.1"/>
    <property type="molecule type" value="Genomic_DNA"/>
</dbReference>
<organism evidence="1 2">
    <name type="scientific">Eiseniibacteriota bacterium</name>
    <dbReference type="NCBI Taxonomy" id="2212470"/>
    <lineage>
        <taxon>Bacteria</taxon>
        <taxon>Candidatus Eiseniibacteriota</taxon>
    </lineage>
</organism>
<comment type="caution">
    <text evidence="1">The sequence shown here is derived from an EMBL/GenBank/DDBJ whole genome shotgun (WGS) entry which is preliminary data.</text>
</comment>
<dbReference type="Proteomes" id="UP000777784">
    <property type="component" value="Unassembled WGS sequence"/>
</dbReference>
<protein>
    <submittedName>
        <fullName evidence="1">Uncharacterized protein</fullName>
    </submittedName>
</protein>
<evidence type="ECO:0000313" key="2">
    <source>
        <dbReference type="Proteomes" id="UP000777784"/>
    </source>
</evidence>
<accession>A0A948W880</accession>